<dbReference type="PANTHER" id="PTHR12684:SF2">
    <property type="entry name" value="TRNA 2'-PHOSPHOTRANSFERASE 1"/>
    <property type="match status" value="1"/>
</dbReference>
<comment type="similarity">
    <text evidence="1 5">Belongs to the KptA/TPT1 family.</text>
</comment>
<dbReference type="RefSeq" id="WP_189641641.1">
    <property type="nucleotide sequence ID" value="NZ_BNAL01000001.1"/>
</dbReference>
<dbReference type="InterPro" id="IPR022928">
    <property type="entry name" value="RNA_2'-PTrans_KptA"/>
</dbReference>
<name>A0ABQ3JWZ2_9DEIO</name>
<protein>
    <recommendedName>
        <fullName evidence="5">Probable RNA 2'-phosphotransferase</fullName>
        <ecNumber evidence="5">2.7.1.-</ecNumber>
    </recommendedName>
</protein>
<reference evidence="7" key="1">
    <citation type="journal article" date="2019" name="Int. J. Syst. Evol. Microbiol.">
        <title>The Global Catalogue of Microorganisms (GCM) 10K type strain sequencing project: providing services to taxonomists for standard genome sequencing and annotation.</title>
        <authorList>
            <consortium name="The Broad Institute Genomics Platform"/>
            <consortium name="The Broad Institute Genome Sequencing Center for Infectious Disease"/>
            <person name="Wu L."/>
            <person name="Ma J."/>
        </authorList>
    </citation>
    <scope>NUCLEOTIDE SEQUENCE [LARGE SCALE GENOMIC DNA]</scope>
    <source>
        <strain evidence="7">CGMCC 1.18439</strain>
    </source>
</reference>
<dbReference type="PANTHER" id="PTHR12684">
    <property type="entry name" value="PUTATIVE PHOSPHOTRANSFERASE"/>
    <property type="match status" value="1"/>
</dbReference>
<dbReference type="EMBL" id="BNAL01000001">
    <property type="protein sequence ID" value="GHF92492.1"/>
    <property type="molecule type" value="Genomic_DNA"/>
</dbReference>
<evidence type="ECO:0000256" key="4">
    <source>
        <dbReference type="ARBA" id="ARBA00025212"/>
    </source>
</evidence>
<keyword evidence="7" id="KW-1185">Reference proteome</keyword>
<dbReference type="InterPro" id="IPR002745">
    <property type="entry name" value="Ptrans_KptA/Tpt1"/>
</dbReference>
<evidence type="ECO:0000313" key="7">
    <source>
        <dbReference type="Proteomes" id="UP000632154"/>
    </source>
</evidence>
<dbReference type="Proteomes" id="UP000632154">
    <property type="component" value="Unassembled WGS sequence"/>
</dbReference>
<dbReference type="HAMAP" id="MF_00299">
    <property type="entry name" value="KptA"/>
    <property type="match status" value="1"/>
</dbReference>
<evidence type="ECO:0000256" key="1">
    <source>
        <dbReference type="ARBA" id="ARBA00009836"/>
    </source>
</evidence>
<gene>
    <name evidence="5 6" type="primary">kptA</name>
    <name evidence="6" type="ORF">GCM10017783_00310</name>
</gene>
<dbReference type="Gene3D" id="3.20.170.30">
    <property type="match status" value="1"/>
</dbReference>
<keyword evidence="2 5" id="KW-0808">Transferase</keyword>
<dbReference type="Gene3D" id="1.10.10.970">
    <property type="entry name" value="RNA 2'-phosphotransferase, Tpt1/KptA family, N-terminal domain"/>
    <property type="match status" value="1"/>
</dbReference>
<organism evidence="6 7">
    <name type="scientific">Deinococcus piscis</name>
    <dbReference type="NCBI Taxonomy" id="394230"/>
    <lineage>
        <taxon>Bacteria</taxon>
        <taxon>Thermotogati</taxon>
        <taxon>Deinococcota</taxon>
        <taxon>Deinococci</taxon>
        <taxon>Deinococcales</taxon>
        <taxon>Deinococcaceae</taxon>
        <taxon>Deinococcus</taxon>
    </lineage>
</organism>
<sequence length="187" mass="20720">MNPRQLSGRLAYLLRHAPHEAGLTLERGGWVPLEPLLAHLRVTREQVERVVRDDDKGRFGLSEGGDKIRAHQGHSVPVDLGLTPQIPPDTLYHGSYQGARAGIQRHGLKAMSRHHVHLSADTGTALKVGLRRGWPLLFAVDAARMHADGFAFYRSENGVWLVGRVPPAYLNELSLSELPTPGQSERR</sequence>
<comment type="function">
    <text evidence="4 5">Removes the 2'-phosphate from RNA via an intermediate in which the phosphate is ADP-ribosylated by NAD followed by a presumed transesterification to release the RNA and generate ADP-ribose 1''-2''-cyclic phosphate (APPR&gt;P). May function as an ADP-ribosylase.</text>
</comment>
<comment type="caution">
    <text evidence="6">The sequence shown here is derived from an EMBL/GenBank/DDBJ whole genome shotgun (WGS) entry which is preliminary data.</text>
</comment>
<dbReference type="Pfam" id="PF01885">
    <property type="entry name" value="PTS_2-RNA"/>
    <property type="match status" value="1"/>
</dbReference>
<accession>A0ABQ3JWZ2</accession>
<dbReference type="InterPro" id="IPR042081">
    <property type="entry name" value="RNA_2'-PTrans_C"/>
</dbReference>
<proteinExistence type="inferred from homology"/>
<evidence type="ECO:0000256" key="5">
    <source>
        <dbReference type="HAMAP-Rule" id="MF_00299"/>
    </source>
</evidence>
<evidence type="ECO:0000256" key="3">
    <source>
        <dbReference type="ARBA" id="ARBA00023027"/>
    </source>
</evidence>
<dbReference type="EC" id="2.7.1.-" evidence="5"/>
<dbReference type="SUPFAM" id="SSF56399">
    <property type="entry name" value="ADP-ribosylation"/>
    <property type="match status" value="1"/>
</dbReference>
<evidence type="ECO:0000256" key="2">
    <source>
        <dbReference type="ARBA" id="ARBA00022679"/>
    </source>
</evidence>
<evidence type="ECO:0000313" key="6">
    <source>
        <dbReference type="EMBL" id="GHF92492.1"/>
    </source>
</evidence>
<dbReference type="InterPro" id="IPR042080">
    <property type="entry name" value="RNA_2'-PTrans_N"/>
</dbReference>
<keyword evidence="3 5" id="KW-0520">NAD</keyword>